<dbReference type="Proteomes" id="UP000054359">
    <property type="component" value="Unassembled WGS sequence"/>
</dbReference>
<gene>
    <name evidence="1" type="ORF">X975_16649</name>
</gene>
<evidence type="ECO:0000313" key="2">
    <source>
        <dbReference type="Proteomes" id="UP000054359"/>
    </source>
</evidence>
<evidence type="ECO:0000313" key="1">
    <source>
        <dbReference type="EMBL" id="KFM80557.1"/>
    </source>
</evidence>
<feature type="non-terminal residue" evidence="1">
    <location>
        <position position="38"/>
    </location>
</feature>
<accession>A0A087UT68</accession>
<dbReference type="EMBL" id="KK121473">
    <property type="protein sequence ID" value="KFM80557.1"/>
    <property type="molecule type" value="Genomic_DNA"/>
</dbReference>
<keyword evidence="2" id="KW-1185">Reference proteome</keyword>
<name>A0A087UT68_STEMI</name>
<organism evidence="1 2">
    <name type="scientific">Stegodyphus mimosarum</name>
    <name type="common">African social velvet spider</name>
    <dbReference type="NCBI Taxonomy" id="407821"/>
    <lineage>
        <taxon>Eukaryota</taxon>
        <taxon>Metazoa</taxon>
        <taxon>Ecdysozoa</taxon>
        <taxon>Arthropoda</taxon>
        <taxon>Chelicerata</taxon>
        <taxon>Arachnida</taxon>
        <taxon>Araneae</taxon>
        <taxon>Araneomorphae</taxon>
        <taxon>Entelegynae</taxon>
        <taxon>Eresoidea</taxon>
        <taxon>Eresidae</taxon>
        <taxon>Stegodyphus</taxon>
    </lineage>
</organism>
<dbReference type="AlphaFoldDB" id="A0A087UT68"/>
<sequence length="38" mass="4173">MVGNMIKLAIQVLILQHSVQTNRSMENSDGFSLEIPSA</sequence>
<protein>
    <submittedName>
        <fullName evidence="1">Uncharacterized protein</fullName>
    </submittedName>
</protein>
<reference evidence="1 2" key="1">
    <citation type="submission" date="2013-11" db="EMBL/GenBank/DDBJ databases">
        <title>Genome sequencing of Stegodyphus mimosarum.</title>
        <authorList>
            <person name="Bechsgaard J."/>
        </authorList>
    </citation>
    <scope>NUCLEOTIDE SEQUENCE [LARGE SCALE GENOMIC DNA]</scope>
</reference>
<proteinExistence type="predicted"/>